<organism evidence="3 4">
    <name type="scientific">Candidatus Sulfobium mesophilum</name>
    <dbReference type="NCBI Taxonomy" id="2016548"/>
    <lineage>
        <taxon>Bacteria</taxon>
        <taxon>Pseudomonadati</taxon>
        <taxon>Nitrospirota</taxon>
        <taxon>Nitrospiria</taxon>
        <taxon>Nitrospirales</taxon>
        <taxon>Nitrospiraceae</taxon>
        <taxon>Candidatus Sulfobium</taxon>
    </lineage>
</organism>
<evidence type="ECO:0000259" key="2">
    <source>
        <dbReference type="PROSITE" id="PS50042"/>
    </source>
</evidence>
<dbReference type="EMBL" id="OUUY01000102">
    <property type="protein sequence ID" value="SPQ01428.1"/>
    <property type="molecule type" value="Genomic_DNA"/>
</dbReference>
<keyword evidence="1" id="KW-0732">Signal</keyword>
<feature type="signal peptide" evidence="1">
    <location>
        <begin position="1"/>
        <end position="33"/>
    </location>
</feature>
<keyword evidence="4" id="KW-1185">Reference proteome</keyword>
<feature type="domain" description="Cyclic nucleotide-binding" evidence="2">
    <location>
        <begin position="116"/>
        <end position="195"/>
    </location>
</feature>
<gene>
    <name evidence="3" type="ORF">NBG4_540012</name>
</gene>
<proteinExistence type="predicted"/>
<accession>A0A2U3QJ70</accession>
<protein>
    <recommendedName>
        <fullName evidence="2">Cyclic nucleotide-binding domain-containing protein</fullName>
    </recommendedName>
</protein>
<sequence>MTNKPIVSPKKNHILLTVLLCTAFVLSLVSARAASSETVAMHEHHHDHGDMQMKGMQMKSSEITVDIETVPAQLKAGDSAKLIFTIRSGEGKPVQDLQITHERLVHVIIASADFAVFAHIHPDDLAPVTDEMKKKAEYPVRFTFPKAGQYIIALDTAAADNLISEHFTVDVSGEPKMGQFVKDFSREKIFGDLSVTLSIVPEKITAGKETTLKYMIRKDGKPVTDLEPFLSAPMHLAIISSDLDNFIHEHGQLPGSPMGHDHMAHMMHMNTPKKFGPEIDVPVVFPGSGVYQIFSQVGYKGKVIVLSFMVEVE</sequence>
<reference evidence="4" key="1">
    <citation type="submission" date="2018-03" db="EMBL/GenBank/DDBJ databases">
        <authorList>
            <person name="Zecchin S."/>
        </authorList>
    </citation>
    <scope>NUCLEOTIDE SEQUENCE [LARGE SCALE GENOMIC DNA]</scope>
</reference>
<name>A0A2U3QJ70_9BACT</name>
<dbReference type="AlphaFoldDB" id="A0A2U3QJ70"/>
<evidence type="ECO:0000313" key="3">
    <source>
        <dbReference type="EMBL" id="SPQ01428.1"/>
    </source>
</evidence>
<dbReference type="OrthoDB" id="128043at2"/>
<dbReference type="InterPro" id="IPR000595">
    <property type="entry name" value="cNMP-bd_dom"/>
</dbReference>
<feature type="chain" id="PRO_5015408633" description="Cyclic nucleotide-binding domain-containing protein" evidence="1">
    <location>
        <begin position="34"/>
        <end position="313"/>
    </location>
</feature>
<evidence type="ECO:0000313" key="4">
    <source>
        <dbReference type="Proteomes" id="UP000245125"/>
    </source>
</evidence>
<evidence type="ECO:0000256" key="1">
    <source>
        <dbReference type="SAM" id="SignalP"/>
    </source>
</evidence>
<dbReference type="PROSITE" id="PS50042">
    <property type="entry name" value="CNMP_BINDING_3"/>
    <property type="match status" value="1"/>
</dbReference>
<dbReference type="Proteomes" id="UP000245125">
    <property type="component" value="Unassembled WGS sequence"/>
</dbReference>